<evidence type="ECO:0000313" key="2">
    <source>
        <dbReference type="Proteomes" id="UP000237000"/>
    </source>
</evidence>
<dbReference type="EMBL" id="JXTC01000132">
    <property type="protein sequence ID" value="PON86419.1"/>
    <property type="molecule type" value="Genomic_DNA"/>
</dbReference>
<proteinExistence type="predicted"/>
<name>A0A2P5ELS6_TREOI</name>
<keyword evidence="2" id="KW-1185">Reference proteome</keyword>
<comment type="caution">
    <text evidence="1">The sequence shown here is derived from an EMBL/GenBank/DDBJ whole genome shotgun (WGS) entry which is preliminary data.</text>
</comment>
<sequence length="93" mass="10788">MGTFTVGKPMVNARLLKNMLLITEFCELIALSKTQAILQVIYMEFGLYCSSFLSSMVIMYTPRIKHEHVKRLSDFEVSFVYSCLVHHRLVVLR</sequence>
<gene>
    <name evidence="1" type="ORF">TorRG33x02_177600</name>
</gene>
<protein>
    <submittedName>
        <fullName evidence="1">Uncharacterized protein</fullName>
    </submittedName>
</protein>
<reference evidence="2" key="1">
    <citation type="submission" date="2016-06" db="EMBL/GenBank/DDBJ databases">
        <title>Parallel loss of symbiosis genes in relatives of nitrogen-fixing non-legume Parasponia.</title>
        <authorList>
            <person name="Van Velzen R."/>
            <person name="Holmer R."/>
            <person name="Bu F."/>
            <person name="Rutten L."/>
            <person name="Van Zeijl A."/>
            <person name="Liu W."/>
            <person name="Santuari L."/>
            <person name="Cao Q."/>
            <person name="Sharma T."/>
            <person name="Shen D."/>
            <person name="Roswanjaya Y."/>
            <person name="Wardhani T."/>
            <person name="Kalhor M.S."/>
            <person name="Jansen J."/>
            <person name="Van den Hoogen J."/>
            <person name="Gungor B."/>
            <person name="Hartog M."/>
            <person name="Hontelez J."/>
            <person name="Verver J."/>
            <person name="Yang W.-C."/>
            <person name="Schijlen E."/>
            <person name="Repin R."/>
            <person name="Schilthuizen M."/>
            <person name="Schranz E."/>
            <person name="Heidstra R."/>
            <person name="Miyata K."/>
            <person name="Fedorova E."/>
            <person name="Kohlen W."/>
            <person name="Bisseling T."/>
            <person name="Smit S."/>
            <person name="Geurts R."/>
        </authorList>
    </citation>
    <scope>NUCLEOTIDE SEQUENCE [LARGE SCALE GENOMIC DNA]</scope>
    <source>
        <strain evidence="2">cv. RG33-2</strain>
    </source>
</reference>
<accession>A0A2P5ELS6</accession>
<dbReference type="Proteomes" id="UP000237000">
    <property type="component" value="Unassembled WGS sequence"/>
</dbReference>
<dbReference type="InParanoid" id="A0A2P5ELS6"/>
<dbReference type="AlphaFoldDB" id="A0A2P5ELS6"/>
<evidence type="ECO:0000313" key="1">
    <source>
        <dbReference type="EMBL" id="PON86419.1"/>
    </source>
</evidence>
<organism evidence="1 2">
    <name type="scientific">Trema orientale</name>
    <name type="common">Charcoal tree</name>
    <name type="synonym">Celtis orientalis</name>
    <dbReference type="NCBI Taxonomy" id="63057"/>
    <lineage>
        <taxon>Eukaryota</taxon>
        <taxon>Viridiplantae</taxon>
        <taxon>Streptophyta</taxon>
        <taxon>Embryophyta</taxon>
        <taxon>Tracheophyta</taxon>
        <taxon>Spermatophyta</taxon>
        <taxon>Magnoliopsida</taxon>
        <taxon>eudicotyledons</taxon>
        <taxon>Gunneridae</taxon>
        <taxon>Pentapetalae</taxon>
        <taxon>rosids</taxon>
        <taxon>fabids</taxon>
        <taxon>Rosales</taxon>
        <taxon>Cannabaceae</taxon>
        <taxon>Trema</taxon>
    </lineage>
</organism>